<evidence type="ECO:0000313" key="3">
    <source>
        <dbReference type="Proteomes" id="UP001438707"/>
    </source>
</evidence>
<reference evidence="2 3" key="1">
    <citation type="journal article" date="2024" name="Nat. Commun.">
        <title>Phylogenomics reveals the evolutionary origins of lichenization in chlorophyte algae.</title>
        <authorList>
            <person name="Puginier C."/>
            <person name="Libourel C."/>
            <person name="Otte J."/>
            <person name="Skaloud P."/>
            <person name="Haon M."/>
            <person name="Grisel S."/>
            <person name="Petersen M."/>
            <person name="Berrin J.G."/>
            <person name="Delaux P.M."/>
            <person name="Dal Grande F."/>
            <person name="Keller J."/>
        </authorList>
    </citation>
    <scope>NUCLEOTIDE SEQUENCE [LARGE SCALE GENOMIC DNA]</scope>
    <source>
        <strain evidence="2 3">SAG 2145</strain>
    </source>
</reference>
<feature type="chain" id="PRO_5043844829" evidence="1">
    <location>
        <begin position="27"/>
        <end position="84"/>
    </location>
</feature>
<accession>A0AAW1RTU3</accession>
<evidence type="ECO:0000256" key="1">
    <source>
        <dbReference type="SAM" id="SignalP"/>
    </source>
</evidence>
<keyword evidence="1" id="KW-0732">Signal</keyword>
<comment type="caution">
    <text evidence="2">The sequence shown here is derived from an EMBL/GenBank/DDBJ whole genome shotgun (WGS) entry which is preliminary data.</text>
</comment>
<keyword evidence="3" id="KW-1185">Reference proteome</keyword>
<feature type="signal peptide" evidence="1">
    <location>
        <begin position="1"/>
        <end position="26"/>
    </location>
</feature>
<gene>
    <name evidence="2" type="ORF">WJX74_007619</name>
</gene>
<evidence type="ECO:0000313" key="2">
    <source>
        <dbReference type="EMBL" id="KAK9836766.1"/>
    </source>
</evidence>
<dbReference type="EMBL" id="JALJOS010000007">
    <property type="protein sequence ID" value="KAK9836766.1"/>
    <property type="molecule type" value="Genomic_DNA"/>
</dbReference>
<dbReference type="Proteomes" id="UP001438707">
    <property type="component" value="Unassembled WGS sequence"/>
</dbReference>
<organism evidence="2 3">
    <name type="scientific">Apatococcus lobatus</name>
    <dbReference type="NCBI Taxonomy" id="904363"/>
    <lineage>
        <taxon>Eukaryota</taxon>
        <taxon>Viridiplantae</taxon>
        <taxon>Chlorophyta</taxon>
        <taxon>core chlorophytes</taxon>
        <taxon>Trebouxiophyceae</taxon>
        <taxon>Chlorellales</taxon>
        <taxon>Chlorellaceae</taxon>
        <taxon>Apatococcus</taxon>
    </lineage>
</organism>
<name>A0AAW1RTU3_9CHLO</name>
<proteinExistence type="predicted"/>
<dbReference type="AlphaFoldDB" id="A0AAW1RTU3"/>
<protein>
    <submittedName>
        <fullName evidence="2">Uncharacterized protein</fullName>
    </submittedName>
</protein>
<sequence length="84" mass="8442">MARLGVLSRLVLVALNFSANALLVAAATCKGQDYDTGSYVCPYLGDIPGNGYALCPASSPCARPDSSDVGYGCFASAISGSVCG</sequence>